<evidence type="ECO:0000313" key="2">
    <source>
        <dbReference type="EMBL" id="NKE38409.1"/>
    </source>
</evidence>
<gene>
    <name evidence="2" type="ORF">HER12_01375</name>
</gene>
<name>A0A846U1M2_9MOLU</name>
<protein>
    <recommendedName>
        <fullName evidence="1">AAA+ ATPase domain-containing protein</fullName>
    </recommendedName>
</protein>
<evidence type="ECO:0000313" key="3">
    <source>
        <dbReference type="Proteomes" id="UP000584587"/>
    </source>
</evidence>
<evidence type="ECO:0000259" key="1">
    <source>
        <dbReference type="SMART" id="SM00382"/>
    </source>
</evidence>
<accession>A0A846U1M2</accession>
<feature type="domain" description="AAA+ ATPase" evidence="1">
    <location>
        <begin position="19"/>
        <end position="265"/>
    </location>
</feature>
<sequence>MDSFKIDENDLIDKISDVSFDRLVIIGKNGVGKTTFTQKITEKLESKGIKSYFIKADLNIDKELKNAKDNNLQKIGLLLNELTNFVYKINEDDLSKYFKENQSFKEFCEKSELNLTKVQEWMDNNFIDKKLQVDETDPDLKWINVNRPKFVNNNIFELNYHKKINMGSIFNSISEDAGTGQYFYTILKLINKILEFCSETKGNYLYLIIDEPENLCHPELIIKIANSLKSIDNKIIKIICISHSAVFVNNFINNLSEIVLMKAFHEFWQYNEKLFLNVSNPIFNKMIEITTKFNFSTENKIKERSVSLNQLMNIYEQGISKWFHHWPIKNEFMNSLFYNKIIICEGLNDEYILNSLFLETNVFILKSFGKFEIPFLLTLLRLFNKKIYTVYDSDISSSKTKKNNEWNSFWNQINSLLSNECLLNDFNSFQFKPNLEYKLNLNKNNKQYMTRMNLFINNSNTDPSNKPVLSNLDSLQKTLKSNIENYFSVKNTLKEKDINEEKEINNYIDSSVNEIN</sequence>
<dbReference type="RefSeq" id="WP_168104881.1">
    <property type="nucleotide sequence ID" value="NZ_CP051215.1"/>
</dbReference>
<dbReference type="AlphaFoldDB" id="A0A846U1M2"/>
<organism evidence="2 3">
    <name type="scientific">Spiroplasma platyhelix PALS-1</name>
    <dbReference type="NCBI Taxonomy" id="1276218"/>
    <lineage>
        <taxon>Bacteria</taxon>
        <taxon>Bacillati</taxon>
        <taxon>Mycoplasmatota</taxon>
        <taxon>Mollicutes</taxon>
        <taxon>Entomoplasmatales</taxon>
        <taxon>Spiroplasmataceae</taxon>
        <taxon>Spiroplasma</taxon>
    </lineage>
</organism>
<dbReference type="EMBL" id="JAAVVK010000001">
    <property type="protein sequence ID" value="NKE38409.1"/>
    <property type="molecule type" value="Genomic_DNA"/>
</dbReference>
<keyword evidence="3" id="KW-1185">Reference proteome</keyword>
<dbReference type="Proteomes" id="UP000584587">
    <property type="component" value="Unassembled WGS sequence"/>
</dbReference>
<reference evidence="2 3" key="1">
    <citation type="submission" date="2020-04" db="EMBL/GenBank/DDBJ databases">
        <title>Complete genome sequence of Spiroplasma platyhelix ATCC 51748, an insect isolate.</title>
        <authorList>
            <person name="Green E.A."/>
            <person name="Klassen J.L."/>
        </authorList>
    </citation>
    <scope>NUCLEOTIDE SEQUENCE [LARGE SCALE GENOMIC DNA]</scope>
    <source>
        <strain evidence="2 3">PALS-1</strain>
    </source>
</reference>
<dbReference type="Gene3D" id="3.40.50.300">
    <property type="entry name" value="P-loop containing nucleotide triphosphate hydrolases"/>
    <property type="match status" value="1"/>
</dbReference>
<dbReference type="InterPro" id="IPR027417">
    <property type="entry name" value="P-loop_NTPase"/>
</dbReference>
<dbReference type="SMART" id="SM00382">
    <property type="entry name" value="AAA"/>
    <property type="match status" value="1"/>
</dbReference>
<proteinExistence type="predicted"/>
<comment type="caution">
    <text evidence="2">The sequence shown here is derived from an EMBL/GenBank/DDBJ whole genome shotgun (WGS) entry which is preliminary data.</text>
</comment>
<dbReference type="SUPFAM" id="SSF52540">
    <property type="entry name" value="P-loop containing nucleoside triphosphate hydrolases"/>
    <property type="match status" value="2"/>
</dbReference>
<dbReference type="InterPro" id="IPR003593">
    <property type="entry name" value="AAA+_ATPase"/>
</dbReference>